<proteinExistence type="predicted"/>
<sequence length="1011" mass="109712">MSVELTYVRPNNAPVAVDDIFTIQSGVNPDSFDHQVLDVLGNDTDADGDNLTITHINGIPAEEGRAGGFSWGAFEYADLRIAILPAPDTPDLNGIYVASTHPSNYSGQEAFTYTVSDGNGLSSVGTVVVNLTTDYEPPVASDRSIQIQQSATSEYDFHLGPSTRIQSATQGVHGIVDISGGHSITYEHNGDEGNSDSFRYTVVDDFGATSSGTVHVSVIIPNRNPTPPNVSAIVDEGGAVHIPIIGPLSGFTPDQLDPESDPVRPAADDSSFHSDTRATHPSNGTYTVSNIIDGETGNITESFLVYTHDGSETSQDQFNYELRQESGGTGWGTVTITVAPVNDAPVATNYELNVAQGGSLNLDVVNSMTDPDGPSLSVAISAEPAQGSLALDGSTFTYTHSGTNTSSDYFEYSLDDGLGHSVFGAVAVNIQQASLDVSAVALPSAGLDKVSWDPEIGIRISSSDNLGVRNIADAISLFECADSLCDDSQLTQVDGETTQLAETSSQILSFIPDVPLYGGTTYKVSVNPNSGIELAGGNMQDLSGLIEDVSSWTFTTADMTRFTLPLLITYSDSECRGEQEPLVAHRIGERLCLTQADIEDLLYGMEEDTPGHYFDVLSSGKFAISPIRDRAGHVVKSVQIDRNKPYIGGNCGRAWEKELTKAFPSCPDWEEDTTIREEMDQIFDRFRYRNIAHKDGSYNLLAPYRPNRDWLIEDYDMGSERDRTGGWSHYFRNVTPIYVWGVGGPDTSPWSVIGMASPPTKSQQTALDVSHEEDLRTWGHELGHAYFGLPDYYHRGEPAGPNKTGPLDIMGDRDGSSTGKLWPPFTAWSMVKAEFEEPEEPFTDAQLLGYIADVDNTLDLNGITGVLNSRENANGFNIIKVPAIIERDTQEVKGHYLLELYGSTGYDSQIYVNSDSVNFGDNPGAFPGGIAIWKWDKTEQKIIREVCGDWAPCTGYDFLFHNGNHTDPIEYYPSIPSVTRGNGSAWPGTSSGINTLFPWWYSAQLPYGSDY</sequence>
<feature type="domain" description="RapA2 cadherin-like" evidence="2">
    <location>
        <begin position="333"/>
        <end position="398"/>
    </location>
</feature>
<evidence type="ECO:0000313" key="3">
    <source>
        <dbReference type="EMBL" id="SVA61003.1"/>
    </source>
</evidence>
<dbReference type="AlphaFoldDB" id="A0A381X9U6"/>
<feature type="compositionally biased region" description="Polar residues" evidence="1">
    <location>
        <begin position="279"/>
        <end position="289"/>
    </location>
</feature>
<feature type="compositionally biased region" description="Basic and acidic residues" evidence="1">
    <location>
        <begin position="266"/>
        <end position="278"/>
    </location>
</feature>
<feature type="non-terminal residue" evidence="3">
    <location>
        <position position="1"/>
    </location>
</feature>
<evidence type="ECO:0000259" key="2">
    <source>
        <dbReference type="Pfam" id="PF17803"/>
    </source>
</evidence>
<gene>
    <name evidence="3" type="ORF">METZ01_LOCUS113857</name>
</gene>
<name>A0A381X9U6_9ZZZZ</name>
<dbReference type="InterPro" id="IPR040853">
    <property type="entry name" value="RapA2_cadherin-like"/>
</dbReference>
<dbReference type="EMBL" id="UINC01014274">
    <property type="protein sequence ID" value="SVA61003.1"/>
    <property type="molecule type" value="Genomic_DNA"/>
</dbReference>
<accession>A0A381X9U6</accession>
<evidence type="ECO:0000256" key="1">
    <source>
        <dbReference type="SAM" id="MobiDB-lite"/>
    </source>
</evidence>
<reference evidence="3" key="1">
    <citation type="submission" date="2018-05" db="EMBL/GenBank/DDBJ databases">
        <authorList>
            <person name="Lanie J.A."/>
            <person name="Ng W.-L."/>
            <person name="Kazmierczak K.M."/>
            <person name="Andrzejewski T.M."/>
            <person name="Davidsen T.M."/>
            <person name="Wayne K.J."/>
            <person name="Tettelin H."/>
            <person name="Glass J.I."/>
            <person name="Rusch D."/>
            <person name="Podicherti R."/>
            <person name="Tsui H.-C.T."/>
            <person name="Winkler M.E."/>
        </authorList>
    </citation>
    <scope>NUCLEOTIDE SEQUENCE</scope>
</reference>
<organism evidence="3">
    <name type="scientific">marine metagenome</name>
    <dbReference type="NCBI Taxonomy" id="408172"/>
    <lineage>
        <taxon>unclassified sequences</taxon>
        <taxon>metagenomes</taxon>
        <taxon>ecological metagenomes</taxon>
    </lineage>
</organism>
<feature type="non-terminal residue" evidence="3">
    <location>
        <position position="1011"/>
    </location>
</feature>
<feature type="region of interest" description="Disordered" evidence="1">
    <location>
        <begin position="250"/>
        <end position="289"/>
    </location>
</feature>
<dbReference type="Pfam" id="PF17803">
    <property type="entry name" value="Cadherin_4"/>
    <property type="match status" value="1"/>
</dbReference>
<protein>
    <recommendedName>
        <fullName evidence="2">RapA2 cadherin-like domain-containing protein</fullName>
    </recommendedName>
</protein>
<dbReference type="Pfam" id="PF17963">
    <property type="entry name" value="Big_9"/>
    <property type="match status" value="2"/>
</dbReference>
<dbReference type="Gene3D" id="2.60.40.3440">
    <property type="match status" value="1"/>
</dbReference>